<sequence length="201" mass="20807">MNVRRLLPALPALALLLTGCGIRPTEVPTDFGAAPSRVPCSLSRPSTAAQPSQGVSVRLFLLCGSSLMTVDRTVQVPENTADARRRVLVTQGLLDQLAVPPSAAESAAGYTTHVPGGLTVTGPRPKDPGEALRLSTAPESLTPYALAQIVCTLSDSAAAEGDGSVVLGGPDGTRLRRYQCSEDLRSHPGTTKPQSTPVTGD</sequence>
<dbReference type="EMBL" id="BAAAHU010000040">
    <property type="protein sequence ID" value="GAA1012761.1"/>
    <property type="molecule type" value="Genomic_DNA"/>
</dbReference>
<feature type="region of interest" description="Disordered" evidence="1">
    <location>
        <begin position="106"/>
        <end position="132"/>
    </location>
</feature>
<keyword evidence="3" id="KW-1185">Reference proteome</keyword>
<evidence type="ECO:0000313" key="3">
    <source>
        <dbReference type="Proteomes" id="UP001501072"/>
    </source>
</evidence>
<name>A0ABN1T2S4_9ACTN</name>
<gene>
    <name evidence="2" type="ORF">GCM10009564_37400</name>
</gene>
<dbReference type="PROSITE" id="PS51257">
    <property type="entry name" value="PROKAR_LIPOPROTEIN"/>
    <property type="match status" value="1"/>
</dbReference>
<dbReference type="RefSeq" id="WP_346073565.1">
    <property type="nucleotide sequence ID" value="NZ_BAAAHU010000040.1"/>
</dbReference>
<keyword evidence="2" id="KW-0449">Lipoprotein</keyword>
<comment type="caution">
    <text evidence="2">The sequence shown here is derived from an EMBL/GenBank/DDBJ whole genome shotgun (WGS) entry which is preliminary data.</text>
</comment>
<dbReference type="Proteomes" id="UP001501072">
    <property type="component" value="Unassembled WGS sequence"/>
</dbReference>
<reference evidence="2 3" key="1">
    <citation type="journal article" date="2019" name="Int. J. Syst. Evol. Microbiol.">
        <title>The Global Catalogue of Microorganisms (GCM) 10K type strain sequencing project: providing services to taxonomists for standard genome sequencing and annotation.</title>
        <authorList>
            <consortium name="The Broad Institute Genomics Platform"/>
            <consortium name="The Broad Institute Genome Sequencing Center for Infectious Disease"/>
            <person name="Wu L."/>
            <person name="Ma J."/>
        </authorList>
    </citation>
    <scope>NUCLEOTIDE SEQUENCE [LARGE SCALE GENOMIC DNA]</scope>
    <source>
        <strain evidence="2 3">JCM 11269</strain>
    </source>
</reference>
<proteinExistence type="predicted"/>
<evidence type="ECO:0000313" key="2">
    <source>
        <dbReference type="EMBL" id="GAA1012761.1"/>
    </source>
</evidence>
<accession>A0ABN1T2S4</accession>
<evidence type="ECO:0000256" key="1">
    <source>
        <dbReference type="SAM" id="MobiDB-lite"/>
    </source>
</evidence>
<organism evidence="2 3">
    <name type="scientific">Streptomyces thermogriseus</name>
    <dbReference type="NCBI Taxonomy" id="75292"/>
    <lineage>
        <taxon>Bacteria</taxon>
        <taxon>Bacillati</taxon>
        <taxon>Actinomycetota</taxon>
        <taxon>Actinomycetes</taxon>
        <taxon>Kitasatosporales</taxon>
        <taxon>Streptomycetaceae</taxon>
        <taxon>Streptomyces</taxon>
    </lineage>
</organism>
<feature type="region of interest" description="Disordered" evidence="1">
    <location>
        <begin position="179"/>
        <end position="201"/>
    </location>
</feature>
<protein>
    <submittedName>
        <fullName evidence="2">Lipoprotein</fullName>
    </submittedName>
</protein>
<feature type="compositionally biased region" description="Polar residues" evidence="1">
    <location>
        <begin position="188"/>
        <end position="201"/>
    </location>
</feature>